<dbReference type="Proteomes" id="UP001211065">
    <property type="component" value="Unassembled WGS sequence"/>
</dbReference>
<evidence type="ECO:0000256" key="3">
    <source>
        <dbReference type="ARBA" id="ARBA00023004"/>
    </source>
</evidence>
<evidence type="ECO:0000313" key="4">
    <source>
        <dbReference type="EMBL" id="KAJ3210364.1"/>
    </source>
</evidence>
<sequence length="74" mass="8490">MRLKAEGIKNSVVVVGHKHPDPKHHTWQEVEDDTIDKHPVVRGTGGTDLVPFLKQMRDETLLAKCEVKKNYFLK</sequence>
<dbReference type="GO" id="GO:0046872">
    <property type="term" value="F:metal ion binding"/>
    <property type="evidence" value="ECO:0007669"/>
    <property type="project" value="UniProtKB-KW"/>
</dbReference>
<reference evidence="4" key="1">
    <citation type="submission" date="2020-05" db="EMBL/GenBank/DDBJ databases">
        <title>Phylogenomic resolution of chytrid fungi.</title>
        <authorList>
            <person name="Stajich J.E."/>
            <person name="Amses K."/>
            <person name="Simmons R."/>
            <person name="Seto K."/>
            <person name="Myers J."/>
            <person name="Bonds A."/>
            <person name="Quandt C.A."/>
            <person name="Barry K."/>
            <person name="Liu P."/>
            <person name="Grigoriev I."/>
            <person name="Longcore J.E."/>
            <person name="James T.Y."/>
        </authorList>
    </citation>
    <scope>NUCLEOTIDE SEQUENCE</scope>
    <source>
        <strain evidence="4">JEL0476</strain>
    </source>
</reference>
<keyword evidence="5" id="KW-1185">Reference proteome</keyword>
<dbReference type="GO" id="GO:0016702">
    <property type="term" value="F:oxidoreductase activity, acting on single donors with incorporation of molecular oxygen, incorporation of two atoms of oxygen"/>
    <property type="evidence" value="ECO:0007669"/>
    <property type="project" value="UniProtKB-ARBA"/>
</dbReference>
<keyword evidence="2" id="KW-0479">Metal-binding</keyword>
<comment type="caution">
    <text evidence="4">The sequence shown here is derived from an EMBL/GenBank/DDBJ whole genome shotgun (WGS) entry which is preliminary data.</text>
</comment>
<dbReference type="GO" id="GO:0020037">
    <property type="term" value="F:heme binding"/>
    <property type="evidence" value="ECO:0007669"/>
    <property type="project" value="InterPro"/>
</dbReference>
<accession>A0AAD5XVX2</accession>
<evidence type="ECO:0000256" key="1">
    <source>
        <dbReference type="ARBA" id="ARBA00007119"/>
    </source>
</evidence>
<dbReference type="InterPro" id="IPR000898">
    <property type="entry name" value="Indolamine_dOase"/>
</dbReference>
<evidence type="ECO:0000256" key="2">
    <source>
        <dbReference type="ARBA" id="ARBA00022723"/>
    </source>
</evidence>
<keyword evidence="3" id="KW-0408">Iron</keyword>
<evidence type="ECO:0000313" key="5">
    <source>
        <dbReference type="Proteomes" id="UP001211065"/>
    </source>
</evidence>
<dbReference type="Pfam" id="PF01231">
    <property type="entry name" value="IDO"/>
    <property type="match status" value="1"/>
</dbReference>
<dbReference type="GO" id="GO:0019441">
    <property type="term" value="P:L-tryptophan catabolic process to kynurenine"/>
    <property type="evidence" value="ECO:0007669"/>
    <property type="project" value="InterPro"/>
</dbReference>
<protein>
    <submittedName>
        <fullName evidence="4">Uncharacterized protein</fullName>
    </submittedName>
</protein>
<proteinExistence type="inferred from homology"/>
<dbReference type="Gene3D" id="1.20.58.480">
    <property type="match status" value="1"/>
</dbReference>
<dbReference type="SUPFAM" id="SSF140959">
    <property type="entry name" value="Indolic compounds 2,3-dioxygenase-like"/>
    <property type="match status" value="1"/>
</dbReference>
<name>A0AAD5XVX2_9FUNG</name>
<organism evidence="4 5">
    <name type="scientific">Clydaea vesicula</name>
    <dbReference type="NCBI Taxonomy" id="447962"/>
    <lineage>
        <taxon>Eukaryota</taxon>
        <taxon>Fungi</taxon>
        <taxon>Fungi incertae sedis</taxon>
        <taxon>Chytridiomycota</taxon>
        <taxon>Chytridiomycota incertae sedis</taxon>
        <taxon>Chytridiomycetes</taxon>
        <taxon>Lobulomycetales</taxon>
        <taxon>Lobulomycetaceae</taxon>
        <taxon>Clydaea</taxon>
    </lineage>
</organism>
<dbReference type="InterPro" id="IPR037217">
    <property type="entry name" value="Trp/Indoleamine_2_3_dOase-like"/>
</dbReference>
<dbReference type="EMBL" id="JADGJW010000895">
    <property type="protein sequence ID" value="KAJ3210364.1"/>
    <property type="molecule type" value="Genomic_DNA"/>
</dbReference>
<comment type="similarity">
    <text evidence="1">Belongs to the indoleamine 2,3-dioxygenase family.</text>
</comment>
<dbReference type="AlphaFoldDB" id="A0AAD5XVX2"/>
<gene>
    <name evidence="4" type="ORF">HK099_008264</name>
</gene>